<evidence type="ECO:0000313" key="4">
    <source>
        <dbReference type="EMBL" id="KAF7260497.1"/>
    </source>
</evidence>
<evidence type="ECO:0000256" key="2">
    <source>
        <dbReference type="ARBA" id="ARBA00022837"/>
    </source>
</evidence>
<dbReference type="PROSITE" id="PS00018">
    <property type="entry name" value="EF_HAND_1"/>
    <property type="match status" value="1"/>
</dbReference>
<dbReference type="GO" id="GO:0005509">
    <property type="term" value="F:calcium ion binding"/>
    <property type="evidence" value="ECO:0007669"/>
    <property type="project" value="InterPro"/>
</dbReference>
<dbReference type="PANTHER" id="PTHR23050">
    <property type="entry name" value="CALCIUM BINDING PROTEIN"/>
    <property type="match status" value="1"/>
</dbReference>
<keyword evidence="5" id="KW-1185">Reference proteome</keyword>
<dbReference type="Pfam" id="PF13202">
    <property type="entry name" value="EF-hand_5"/>
    <property type="match status" value="1"/>
</dbReference>
<dbReference type="Proteomes" id="UP000822476">
    <property type="component" value="Unassembled WGS sequence"/>
</dbReference>
<dbReference type="InterPro" id="IPR050145">
    <property type="entry name" value="Centrin_CML-like"/>
</dbReference>
<dbReference type="InterPro" id="IPR002048">
    <property type="entry name" value="EF_hand_dom"/>
</dbReference>
<accession>A0A8S9ZAS2</accession>
<evidence type="ECO:0000256" key="1">
    <source>
        <dbReference type="ARBA" id="ARBA00022737"/>
    </source>
</evidence>
<dbReference type="CDD" id="cd00051">
    <property type="entry name" value="EFh"/>
    <property type="match status" value="1"/>
</dbReference>
<dbReference type="InterPro" id="IPR018247">
    <property type="entry name" value="EF_Hand_1_Ca_BS"/>
</dbReference>
<keyword evidence="1" id="KW-0677">Repeat</keyword>
<sequence>MILVRASLRKANEVLKAFDHDGDGKISASELQKYLESANCAVDRTKAKNFIKSHDTNHDGKLDLHGRSQAQAQALNSLNHNGSGRINVNELQQHLADANCQLDQGRVKQFIASHNAAQDGTVDLQQLSKFLDQQ</sequence>
<dbReference type="Pfam" id="PF13499">
    <property type="entry name" value="EF-hand_7"/>
    <property type="match status" value="1"/>
</dbReference>
<dbReference type="OrthoDB" id="167809at2759"/>
<protein>
    <recommendedName>
        <fullName evidence="3">EF-hand domain-containing protein</fullName>
    </recommendedName>
</protein>
<proteinExistence type="predicted"/>
<dbReference type="SUPFAM" id="SSF47473">
    <property type="entry name" value="EF-hand"/>
    <property type="match status" value="1"/>
</dbReference>
<gene>
    <name evidence="4" type="ORF">EG68_01918</name>
</gene>
<dbReference type="EMBL" id="JTDE01000728">
    <property type="protein sequence ID" value="KAF7260497.1"/>
    <property type="molecule type" value="Genomic_DNA"/>
</dbReference>
<dbReference type="AlphaFoldDB" id="A0A8S9ZAS2"/>
<reference evidence="4" key="1">
    <citation type="submission" date="2019-07" db="EMBL/GenBank/DDBJ databases">
        <title>Annotation for the trematode Paragonimus miyazaki's.</title>
        <authorList>
            <person name="Choi Y.-J."/>
        </authorList>
    </citation>
    <scope>NUCLEOTIDE SEQUENCE</scope>
    <source>
        <strain evidence="4">Japan</strain>
    </source>
</reference>
<dbReference type="PROSITE" id="PS50222">
    <property type="entry name" value="EF_HAND_2"/>
    <property type="match status" value="1"/>
</dbReference>
<evidence type="ECO:0000259" key="3">
    <source>
        <dbReference type="PROSITE" id="PS50222"/>
    </source>
</evidence>
<feature type="domain" description="EF-hand" evidence="3">
    <location>
        <begin position="6"/>
        <end position="41"/>
    </location>
</feature>
<organism evidence="4 5">
    <name type="scientific">Paragonimus skrjabini miyazakii</name>
    <dbReference type="NCBI Taxonomy" id="59628"/>
    <lineage>
        <taxon>Eukaryota</taxon>
        <taxon>Metazoa</taxon>
        <taxon>Spiralia</taxon>
        <taxon>Lophotrochozoa</taxon>
        <taxon>Platyhelminthes</taxon>
        <taxon>Trematoda</taxon>
        <taxon>Digenea</taxon>
        <taxon>Plagiorchiida</taxon>
        <taxon>Troglotremata</taxon>
        <taxon>Troglotrematidae</taxon>
        <taxon>Paragonimus</taxon>
    </lineage>
</organism>
<evidence type="ECO:0000313" key="5">
    <source>
        <dbReference type="Proteomes" id="UP000822476"/>
    </source>
</evidence>
<dbReference type="InterPro" id="IPR011992">
    <property type="entry name" value="EF-hand-dom_pair"/>
</dbReference>
<keyword evidence="2" id="KW-0106">Calcium</keyword>
<name>A0A8S9ZAS2_9TREM</name>
<dbReference type="Gene3D" id="1.10.238.10">
    <property type="entry name" value="EF-hand"/>
    <property type="match status" value="2"/>
</dbReference>
<comment type="caution">
    <text evidence="4">The sequence shown here is derived from an EMBL/GenBank/DDBJ whole genome shotgun (WGS) entry which is preliminary data.</text>
</comment>